<keyword evidence="3" id="KW-1185">Reference proteome</keyword>
<dbReference type="InterPro" id="IPR029058">
    <property type="entry name" value="AB_hydrolase_fold"/>
</dbReference>
<dbReference type="Pfam" id="PF12146">
    <property type="entry name" value="Hydrolase_4"/>
    <property type="match status" value="1"/>
</dbReference>
<dbReference type="Gene3D" id="3.40.50.1820">
    <property type="entry name" value="alpha/beta hydrolase"/>
    <property type="match status" value="1"/>
</dbReference>
<dbReference type="GO" id="GO:0016787">
    <property type="term" value="F:hydrolase activity"/>
    <property type="evidence" value="ECO:0007669"/>
    <property type="project" value="UniProtKB-KW"/>
</dbReference>
<comment type="caution">
    <text evidence="2">The sequence shown here is derived from an EMBL/GenBank/DDBJ whole genome shotgun (WGS) entry which is preliminary data.</text>
</comment>
<evidence type="ECO:0000313" key="3">
    <source>
        <dbReference type="Proteomes" id="UP001595955"/>
    </source>
</evidence>
<name>A0ABV9D7W2_9MICO</name>
<dbReference type="RefSeq" id="WP_122822837.1">
    <property type="nucleotide sequence ID" value="NZ_CP033325.1"/>
</dbReference>
<dbReference type="PANTHER" id="PTHR12277:SF79">
    <property type="entry name" value="XAA-PRO DIPEPTIDYL-PEPTIDASE-RELATED"/>
    <property type="match status" value="1"/>
</dbReference>
<evidence type="ECO:0000259" key="1">
    <source>
        <dbReference type="Pfam" id="PF12146"/>
    </source>
</evidence>
<evidence type="ECO:0000313" key="2">
    <source>
        <dbReference type="EMBL" id="MFC4554836.1"/>
    </source>
</evidence>
<protein>
    <submittedName>
        <fullName evidence="2">Alpha/beta hydrolase</fullName>
    </submittedName>
</protein>
<dbReference type="PANTHER" id="PTHR12277">
    <property type="entry name" value="ALPHA/BETA HYDROLASE DOMAIN-CONTAINING PROTEIN"/>
    <property type="match status" value="1"/>
</dbReference>
<keyword evidence="2" id="KW-0378">Hydrolase</keyword>
<proteinExistence type="predicted"/>
<dbReference type="EMBL" id="JBHSGF010000003">
    <property type="protein sequence ID" value="MFC4554836.1"/>
    <property type="molecule type" value="Genomic_DNA"/>
</dbReference>
<dbReference type="SUPFAM" id="SSF53474">
    <property type="entry name" value="alpha/beta-Hydrolases"/>
    <property type="match status" value="1"/>
</dbReference>
<organism evidence="2 3">
    <name type="scientific">Georgenia faecalis</name>
    <dbReference type="NCBI Taxonomy" id="2483799"/>
    <lineage>
        <taxon>Bacteria</taxon>
        <taxon>Bacillati</taxon>
        <taxon>Actinomycetota</taxon>
        <taxon>Actinomycetes</taxon>
        <taxon>Micrococcales</taxon>
        <taxon>Bogoriellaceae</taxon>
        <taxon>Georgenia</taxon>
    </lineage>
</organism>
<dbReference type="Proteomes" id="UP001595955">
    <property type="component" value="Unassembled WGS sequence"/>
</dbReference>
<reference evidence="3" key="1">
    <citation type="journal article" date="2019" name="Int. J. Syst. Evol. Microbiol.">
        <title>The Global Catalogue of Microorganisms (GCM) 10K type strain sequencing project: providing services to taxonomists for standard genome sequencing and annotation.</title>
        <authorList>
            <consortium name="The Broad Institute Genomics Platform"/>
            <consortium name="The Broad Institute Genome Sequencing Center for Infectious Disease"/>
            <person name="Wu L."/>
            <person name="Ma J."/>
        </authorList>
    </citation>
    <scope>NUCLEOTIDE SEQUENCE [LARGE SCALE GENOMIC DNA]</scope>
    <source>
        <strain evidence="3">JCM 3369</strain>
    </source>
</reference>
<accession>A0ABV9D7W2</accession>
<sequence>MVATIAGALVVVAVGLVGALWFGQRALIYHPDGTSPPPAAAVLPDGRDVVLRTSDGLELGAYHRPPSPGCATTVLVTPGNGGNRGGRAPLARALAEQGFGVLLLDYRGYGGNPGAPTEQGLARDARAARTFLLAEGVAPDALVYLGESLGAAVAAELAAAHPPAALVLRSPFTTLAAAGQAAYGLPVGVLLRDRYPVVDHVAQVRAPTAVVYGTADTIVPADQSREVARTARKAGVDVVEVTVDGGGHNDPEVAQGRALIDALVEVTGRCGT</sequence>
<feature type="domain" description="Serine aminopeptidase S33" evidence="1">
    <location>
        <begin position="73"/>
        <end position="177"/>
    </location>
</feature>
<gene>
    <name evidence="2" type="ORF">ACFO3F_06215</name>
</gene>
<dbReference type="InterPro" id="IPR022742">
    <property type="entry name" value="Hydrolase_4"/>
</dbReference>